<gene>
    <name evidence="1" type="ORF">SAMN05421842_103153</name>
</gene>
<dbReference type="AlphaFoldDB" id="A0A1I1J2Y5"/>
<evidence type="ECO:0000313" key="2">
    <source>
        <dbReference type="Proteomes" id="UP000199263"/>
    </source>
</evidence>
<name>A0A1I1J2Y5_9CLOT</name>
<dbReference type="Proteomes" id="UP000199263">
    <property type="component" value="Unassembled WGS sequence"/>
</dbReference>
<proteinExistence type="predicted"/>
<protein>
    <submittedName>
        <fullName evidence="1">Uncharacterized protein</fullName>
    </submittedName>
</protein>
<evidence type="ECO:0000313" key="1">
    <source>
        <dbReference type="EMBL" id="SFC42372.1"/>
    </source>
</evidence>
<sequence length="224" mass="26817">MRENFNSFKYWEYITSENQTIRGHMFMQKPPTDKCLYFHTLIFNKNMGVNSIWGYVPNANSLLGYVQYSFLQEAFYKWIYGKEKLITKVPFLTVEKIIKDGEKLKKINKETAIKMKKDYEKLRKMWDMPVNKIELEVKKFIKDFNYNWTGDNKQFLYLKLFKTPEELGEFVISSSLITSTEKELEDKIGTSLDEWRNICKNGTKDILKGEKFRKILLKRLTEVF</sequence>
<accession>A0A1I1J2Y5</accession>
<dbReference type="EMBL" id="FOMG01000003">
    <property type="protein sequence ID" value="SFC42372.1"/>
    <property type="molecule type" value="Genomic_DNA"/>
</dbReference>
<reference evidence="1 2" key="1">
    <citation type="submission" date="2016-10" db="EMBL/GenBank/DDBJ databases">
        <authorList>
            <person name="de Groot N.N."/>
        </authorList>
    </citation>
    <scope>NUCLEOTIDE SEQUENCE [LARGE SCALE GENOMIC DNA]</scope>
    <source>
        <strain evidence="1 2">DSM 12992</strain>
    </source>
</reference>
<organism evidence="1 2">
    <name type="scientific">Clostridium uliginosum</name>
    <dbReference type="NCBI Taxonomy" id="119641"/>
    <lineage>
        <taxon>Bacteria</taxon>
        <taxon>Bacillati</taxon>
        <taxon>Bacillota</taxon>
        <taxon>Clostridia</taxon>
        <taxon>Eubacteriales</taxon>
        <taxon>Clostridiaceae</taxon>
        <taxon>Clostridium</taxon>
    </lineage>
</organism>
<keyword evidence="2" id="KW-1185">Reference proteome</keyword>